<feature type="domain" description="ASCH" evidence="1">
    <location>
        <begin position="3"/>
        <end position="109"/>
    </location>
</feature>
<dbReference type="Pfam" id="PF04266">
    <property type="entry name" value="ASCH"/>
    <property type="match status" value="1"/>
</dbReference>
<dbReference type="InterPro" id="IPR015947">
    <property type="entry name" value="PUA-like_sf"/>
</dbReference>
<dbReference type="InterPro" id="IPR016645">
    <property type="entry name" value="UCP016134"/>
</dbReference>
<keyword evidence="3" id="KW-1185">Reference proteome</keyword>
<proteinExistence type="predicted"/>
<evidence type="ECO:0000259" key="1">
    <source>
        <dbReference type="SMART" id="SM01022"/>
    </source>
</evidence>
<dbReference type="Gene3D" id="2.30.130.30">
    <property type="entry name" value="Hypothetical protein"/>
    <property type="match status" value="1"/>
</dbReference>
<dbReference type="Proteomes" id="UP000036000">
    <property type="component" value="Chromosome"/>
</dbReference>
<evidence type="ECO:0000313" key="2">
    <source>
        <dbReference type="EMBL" id="AKP65101.1"/>
    </source>
</evidence>
<dbReference type="KEGG" id="lko:ABN16_08865"/>
<gene>
    <name evidence="2" type="ORF">ABN16_08865</name>
</gene>
<reference evidence="2 3" key="1">
    <citation type="submission" date="2015-07" db="EMBL/GenBank/DDBJ databases">
        <title>Lactobacillus korensis/26-25/ whole genome sequencing.</title>
        <authorList>
            <person name="Kim M.K."/>
            <person name="Im W.-T."/>
            <person name="Srinivasan S."/>
            <person name="Lee J.-J."/>
        </authorList>
    </citation>
    <scope>NUCLEOTIDE SEQUENCE [LARGE SCALE GENOMIC DNA]</scope>
    <source>
        <strain evidence="2 3">26-25</strain>
    </source>
</reference>
<sequence length="109" mass="12389">MEMGLNSDQFDLIRAGSKTIEIRLNDDKRRSLQVGDVITFRNVVDETLRLDKRVKSLRQFATFAELYSQYSPISVGSAPTADVAQMVADTYTIYTPEQEQRWGVVAIEI</sequence>
<dbReference type="EMBL" id="CP012033">
    <property type="protein sequence ID" value="AKP65101.1"/>
    <property type="molecule type" value="Genomic_DNA"/>
</dbReference>
<evidence type="ECO:0000313" key="3">
    <source>
        <dbReference type="Proteomes" id="UP000036000"/>
    </source>
</evidence>
<organism evidence="2 3">
    <name type="scientific">Levilactobacillus koreensis</name>
    <dbReference type="NCBI Taxonomy" id="637971"/>
    <lineage>
        <taxon>Bacteria</taxon>
        <taxon>Bacillati</taxon>
        <taxon>Bacillota</taxon>
        <taxon>Bacilli</taxon>
        <taxon>Lactobacillales</taxon>
        <taxon>Lactobacillaceae</taxon>
        <taxon>Levilactobacillus</taxon>
    </lineage>
</organism>
<name>A0AAC9ER61_9LACO</name>
<dbReference type="GO" id="GO:0016853">
    <property type="term" value="F:isomerase activity"/>
    <property type="evidence" value="ECO:0007669"/>
    <property type="project" value="UniProtKB-KW"/>
</dbReference>
<dbReference type="SMART" id="SM01022">
    <property type="entry name" value="ASCH"/>
    <property type="match status" value="1"/>
</dbReference>
<dbReference type="InterPro" id="IPR007374">
    <property type="entry name" value="ASCH_domain"/>
</dbReference>
<accession>A0AAC9ER61</accession>
<protein>
    <submittedName>
        <fullName evidence="2">Isomerase</fullName>
    </submittedName>
</protein>
<dbReference type="CDD" id="cd06555">
    <property type="entry name" value="ASCH_PF0470_like"/>
    <property type="match status" value="1"/>
</dbReference>
<dbReference type="RefSeq" id="WP_048735055.1">
    <property type="nucleotide sequence ID" value="NZ_CP012033.1"/>
</dbReference>
<dbReference type="SUPFAM" id="SSF88697">
    <property type="entry name" value="PUA domain-like"/>
    <property type="match status" value="1"/>
</dbReference>
<keyword evidence="2" id="KW-0413">Isomerase</keyword>
<dbReference type="AlphaFoldDB" id="A0AAC9ER61"/>
<dbReference type="PIRSF" id="PIRSF016134">
    <property type="entry name" value="UCP016134"/>
    <property type="match status" value="1"/>
</dbReference>